<sequence>MKGKSVVTIIITLAACLTAGAALIPAMGPFTELAIASSPEAAEPAPPSGGGAQLTPKQIYPAWEAPDKEAIALEASHRVVEASSENPVKRALRLRKMKLGVEDIYEPVVELNSPDMATDLYKPVRFMMKEHALRMESDCAACHHKTPAEPLPELQDARAMETASCQTCHSGDAPMEDTNDRLSLKAAYHQQCISCHEEAATEKAPVNCTSCHRRNVPNHEELFTVTGDPESIEPTQMTRLCLECHPKAGDEMLKSAHYSWDGPVSEWTVMENDQKETGKRLNAINNNCISPFGDWDACTKCHPGYGTREADGEFSSAPEHVDCIVCHAEADTYAKGKKGMPESDVDLAWAAGMVGNTSRDSCGSCHYKAGGGNGKKGTLYNALNSPDRELDVHMGGKYDMSCADCHKAKQHKIPGRHSSVGVSEGVVECTDCHAAEPHAGDDLLAGHLNSHVDDIACATCHIPTYSRAQETRDMWDWRTVGEGEEIIKNEAGNPVYLPDEGTFRWKKNVRPHYDWDNGYTQRYALGDKIDDMTKPLSLSRNLGAIDDPASKIGPFKLFQGWQPADAENRYLVVPKNTGHDGIWETKKWENPIALAMEEIGLPFSGKIAFVETELRFRPRHEVAPKENALTCTQCHTTALATEEVAADSCGRCHNQNKPKEIGQMIQKGKDRAAHYMPWDELGYPGDPIKTGGRFRAQKQQSPKAAAVTPRVSE</sequence>
<accession>A0ABN6F386</accession>
<evidence type="ECO:0000313" key="10">
    <source>
        <dbReference type="Proteomes" id="UP001320148"/>
    </source>
</evidence>
<dbReference type="Gene3D" id="3.90.10.10">
    <property type="entry name" value="Cytochrome C3"/>
    <property type="match status" value="2"/>
</dbReference>
<evidence type="ECO:0000256" key="4">
    <source>
        <dbReference type="ARBA" id="ARBA00022729"/>
    </source>
</evidence>
<dbReference type="RefSeq" id="WP_236892689.1">
    <property type="nucleotide sequence ID" value="NZ_AP024488.1"/>
</dbReference>
<protein>
    <recommendedName>
        <fullName evidence="8">Class III cytochrome C domain-containing protein</fullName>
    </recommendedName>
</protein>
<evidence type="ECO:0000256" key="7">
    <source>
        <dbReference type="SAM" id="MobiDB-lite"/>
    </source>
</evidence>
<keyword evidence="3" id="KW-0479">Metal-binding</keyword>
<keyword evidence="10" id="KW-1185">Reference proteome</keyword>
<organism evidence="9 10">
    <name type="scientific">Desulfoluna limicola</name>
    <dbReference type="NCBI Taxonomy" id="2810562"/>
    <lineage>
        <taxon>Bacteria</taxon>
        <taxon>Pseudomonadati</taxon>
        <taxon>Thermodesulfobacteriota</taxon>
        <taxon>Desulfobacteria</taxon>
        <taxon>Desulfobacterales</taxon>
        <taxon>Desulfolunaceae</taxon>
        <taxon>Desulfoluna</taxon>
    </lineage>
</organism>
<proteinExistence type="predicted"/>
<keyword evidence="6" id="KW-0408">Iron</keyword>
<dbReference type="PANTHER" id="PTHR35038:SF5">
    <property type="entry name" value="CYTOCHROME C-TYPE PROTEIN NRFB"/>
    <property type="match status" value="1"/>
</dbReference>
<evidence type="ECO:0000256" key="6">
    <source>
        <dbReference type="ARBA" id="ARBA00023004"/>
    </source>
</evidence>
<evidence type="ECO:0000259" key="8">
    <source>
        <dbReference type="Pfam" id="PF02085"/>
    </source>
</evidence>
<dbReference type="InterPro" id="IPR036280">
    <property type="entry name" value="Multihaem_cyt_sf"/>
</dbReference>
<dbReference type="PANTHER" id="PTHR35038">
    <property type="entry name" value="DISSIMILATORY SULFITE REDUCTASE SIRA"/>
    <property type="match status" value="1"/>
</dbReference>
<dbReference type="Proteomes" id="UP001320148">
    <property type="component" value="Chromosome"/>
</dbReference>
<dbReference type="InterPro" id="IPR020942">
    <property type="entry name" value="Cyt_c_III_dom"/>
</dbReference>
<feature type="domain" description="Class III cytochrome C" evidence="8">
    <location>
        <begin position="119"/>
        <end position="212"/>
    </location>
</feature>
<dbReference type="InterPro" id="IPR051829">
    <property type="entry name" value="Multiheme_Cytochr_ET"/>
</dbReference>
<dbReference type="SUPFAM" id="SSF48695">
    <property type="entry name" value="Multiheme cytochromes"/>
    <property type="match status" value="3"/>
</dbReference>
<evidence type="ECO:0000256" key="2">
    <source>
        <dbReference type="ARBA" id="ARBA00022617"/>
    </source>
</evidence>
<evidence type="ECO:0000256" key="3">
    <source>
        <dbReference type="ARBA" id="ARBA00022723"/>
    </source>
</evidence>
<dbReference type="Pfam" id="PF11783">
    <property type="entry name" value="Cytochrome_cB"/>
    <property type="match status" value="1"/>
</dbReference>
<evidence type="ECO:0000256" key="5">
    <source>
        <dbReference type="ARBA" id="ARBA00022982"/>
    </source>
</evidence>
<dbReference type="NCBIfam" id="TIGR04315">
    <property type="entry name" value="octaheme_Shew"/>
    <property type="match status" value="1"/>
</dbReference>
<feature type="region of interest" description="Disordered" evidence="7">
    <location>
        <begin position="686"/>
        <end position="713"/>
    </location>
</feature>
<evidence type="ECO:0000256" key="1">
    <source>
        <dbReference type="ARBA" id="ARBA00022448"/>
    </source>
</evidence>
<dbReference type="InterPro" id="IPR024673">
    <property type="entry name" value="Octahem_Cyt_c"/>
</dbReference>
<gene>
    <name evidence="9" type="ORF">DSLASN_20030</name>
</gene>
<keyword evidence="4" id="KW-0732">Signal</keyword>
<dbReference type="CDD" id="cd08168">
    <property type="entry name" value="Cytochrom_C3"/>
    <property type="match status" value="1"/>
</dbReference>
<name>A0ABN6F386_9BACT</name>
<evidence type="ECO:0000313" key="9">
    <source>
        <dbReference type="EMBL" id="BCS96371.1"/>
    </source>
</evidence>
<dbReference type="EMBL" id="AP024488">
    <property type="protein sequence ID" value="BCS96371.1"/>
    <property type="molecule type" value="Genomic_DNA"/>
</dbReference>
<dbReference type="PROSITE" id="PS51257">
    <property type="entry name" value="PROKAR_LIPOPROTEIN"/>
    <property type="match status" value="1"/>
</dbReference>
<keyword evidence="1" id="KW-0813">Transport</keyword>
<reference evidence="9 10" key="1">
    <citation type="submission" date="2021-02" db="EMBL/GenBank/DDBJ databases">
        <title>Complete genome of Desulfoluna sp. strain ASN36.</title>
        <authorList>
            <person name="Takahashi A."/>
            <person name="Kojima H."/>
            <person name="Fukui M."/>
        </authorList>
    </citation>
    <scope>NUCLEOTIDE SEQUENCE [LARGE SCALE GENOMIC DNA]</scope>
    <source>
        <strain evidence="9 10">ASN36</strain>
    </source>
</reference>
<keyword evidence="5" id="KW-0249">Electron transport</keyword>
<keyword evidence="2" id="KW-0349">Heme</keyword>
<dbReference type="Pfam" id="PF02085">
    <property type="entry name" value="Cytochrom_CIII"/>
    <property type="match status" value="1"/>
</dbReference>